<sequence length="76" mass="8391">MTTGGDKILQWFIYIGIGCIFISGLMVGAWTTGQQQRGNFYSENKAERKVKSKVATATLILGLISFGIAYLIHLLH</sequence>
<comment type="caution">
    <text evidence="2">The sequence shown here is derived from an EMBL/GenBank/DDBJ whole genome shotgun (WGS) entry which is preliminary data.</text>
</comment>
<keyword evidence="1" id="KW-0812">Transmembrane</keyword>
<dbReference type="InterPro" id="IPR035167">
    <property type="entry name" value="DUF5316"/>
</dbReference>
<reference evidence="2 3" key="1">
    <citation type="submission" date="2016-10" db="EMBL/GenBank/DDBJ databases">
        <title>Paenibacillus species isolates.</title>
        <authorList>
            <person name="Beno S.M."/>
        </authorList>
    </citation>
    <scope>NUCLEOTIDE SEQUENCE [LARGE SCALE GENOMIC DNA]</scope>
    <source>
        <strain evidence="2 3">FSL H7-0710</strain>
    </source>
</reference>
<protein>
    <submittedName>
        <fullName evidence="2">Uncharacterized protein</fullName>
    </submittedName>
</protein>
<evidence type="ECO:0000313" key="2">
    <source>
        <dbReference type="EMBL" id="OMD35668.1"/>
    </source>
</evidence>
<organism evidence="2 3">
    <name type="scientific">Paenibacillus odorifer</name>
    <dbReference type="NCBI Taxonomy" id="189426"/>
    <lineage>
        <taxon>Bacteria</taxon>
        <taxon>Bacillati</taxon>
        <taxon>Bacillota</taxon>
        <taxon>Bacilli</taxon>
        <taxon>Bacillales</taxon>
        <taxon>Paenibacillaceae</taxon>
        <taxon>Paenibacillus</taxon>
    </lineage>
</organism>
<proteinExistence type="predicted"/>
<gene>
    <name evidence="2" type="ORF">BSK52_26575</name>
</gene>
<dbReference type="Proteomes" id="UP000187439">
    <property type="component" value="Unassembled WGS sequence"/>
</dbReference>
<dbReference type="RefSeq" id="WP_076121289.1">
    <property type="nucleotide sequence ID" value="NZ_MPTC01000037.1"/>
</dbReference>
<keyword evidence="1" id="KW-0472">Membrane</keyword>
<evidence type="ECO:0000313" key="3">
    <source>
        <dbReference type="Proteomes" id="UP000187439"/>
    </source>
</evidence>
<dbReference type="Pfam" id="PF17247">
    <property type="entry name" value="DUF5316"/>
    <property type="match status" value="1"/>
</dbReference>
<evidence type="ECO:0000256" key="1">
    <source>
        <dbReference type="SAM" id="Phobius"/>
    </source>
</evidence>
<keyword evidence="1" id="KW-1133">Transmembrane helix</keyword>
<name>A0A1R0XKS7_9BACL</name>
<dbReference type="AlphaFoldDB" id="A0A1R0XKS7"/>
<feature type="transmembrane region" description="Helical" evidence="1">
    <location>
        <begin position="54"/>
        <end position="75"/>
    </location>
</feature>
<feature type="transmembrane region" description="Helical" evidence="1">
    <location>
        <begin position="12"/>
        <end position="33"/>
    </location>
</feature>
<dbReference type="EMBL" id="MPTC01000037">
    <property type="protein sequence ID" value="OMD35668.1"/>
    <property type="molecule type" value="Genomic_DNA"/>
</dbReference>
<accession>A0A1R0XKS7</accession>
<dbReference type="PROSITE" id="PS51257">
    <property type="entry name" value="PROKAR_LIPOPROTEIN"/>
    <property type="match status" value="1"/>
</dbReference>